<dbReference type="Pfam" id="PF04616">
    <property type="entry name" value="Glyco_hydro_43"/>
    <property type="match status" value="1"/>
</dbReference>
<dbReference type="InterPro" id="IPR023296">
    <property type="entry name" value="Glyco_hydro_beta-prop_sf"/>
</dbReference>
<evidence type="ECO:0000313" key="9">
    <source>
        <dbReference type="EMBL" id="OZG63783.1"/>
    </source>
</evidence>
<accession>A0A261FXW3</accession>
<dbReference type="InterPro" id="IPR052176">
    <property type="entry name" value="Glycosyl_Hydrlase_43_Enz"/>
</dbReference>
<comment type="caution">
    <text evidence="9">The sequence shown here is derived from an EMBL/GenBank/DDBJ whole genome shotgun (WGS) entry which is preliminary data.</text>
</comment>
<feature type="region of interest" description="Disordered" evidence="8">
    <location>
        <begin position="1"/>
        <end position="21"/>
    </location>
</feature>
<dbReference type="AlphaFoldDB" id="A0A261FXW3"/>
<dbReference type="SUPFAM" id="SSF75005">
    <property type="entry name" value="Arabinanase/levansucrase/invertase"/>
    <property type="match status" value="1"/>
</dbReference>
<keyword evidence="2 9" id="KW-0624">Polysaccharide degradation</keyword>
<keyword evidence="3 7" id="KW-0378">Hydrolase</keyword>
<dbReference type="PANTHER" id="PTHR43772:SF2">
    <property type="entry name" value="PUTATIVE (AFU_ORTHOLOGUE AFUA_2G04480)-RELATED"/>
    <property type="match status" value="1"/>
</dbReference>
<evidence type="ECO:0000256" key="6">
    <source>
        <dbReference type="PIRSR" id="PIRSR606710-2"/>
    </source>
</evidence>
<evidence type="ECO:0000256" key="3">
    <source>
        <dbReference type="ARBA" id="ARBA00022801"/>
    </source>
</evidence>
<keyword evidence="2 9" id="KW-0858">Xylan degradation</keyword>
<dbReference type="PANTHER" id="PTHR43772">
    <property type="entry name" value="ENDO-1,4-BETA-XYLANASE"/>
    <property type="match status" value="1"/>
</dbReference>
<dbReference type="GO" id="GO:0045493">
    <property type="term" value="P:xylan catabolic process"/>
    <property type="evidence" value="ECO:0007669"/>
    <property type="project" value="UniProtKB-KW"/>
</dbReference>
<protein>
    <submittedName>
        <fullName evidence="9">Endo-1,4-beta-xylanase</fullName>
    </submittedName>
</protein>
<dbReference type="Gene3D" id="2.115.10.20">
    <property type="entry name" value="Glycosyl hydrolase domain, family 43"/>
    <property type="match status" value="1"/>
</dbReference>
<evidence type="ECO:0000256" key="2">
    <source>
        <dbReference type="ARBA" id="ARBA00022651"/>
    </source>
</evidence>
<keyword evidence="5 7" id="KW-0326">Glycosidase</keyword>
<gene>
    <name evidence="9" type="ORF">BHAP_1602</name>
</gene>
<reference evidence="9 10" key="1">
    <citation type="journal article" date="2017" name="BMC Genomics">
        <title>Comparative genomic and phylogenomic analyses of the Bifidobacteriaceae family.</title>
        <authorList>
            <person name="Lugli G.A."/>
            <person name="Milani C."/>
            <person name="Turroni F."/>
            <person name="Duranti S."/>
            <person name="Mancabelli L."/>
            <person name="Mangifesta M."/>
            <person name="Ferrario C."/>
            <person name="Modesto M."/>
            <person name="Mattarelli P."/>
            <person name="Jiri K."/>
            <person name="van Sinderen D."/>
            <person name="Ventura M."/>
        </authorList>
    </citation>
    <scope>NUCLEOTIDE SEQUENCE [LARGE SCALE GENOMIC DNA]</scope>
    <source>
        <strain evidence="9 10">DSM 100202</strain>
    </source>
</reference>
<dbReference type="EMBL" id="MWWY01000029">
    <property type="protein sequence ID" value="OZG63783.1"/>
    <property type="molecule type" value="Genomic_DNA"/>
</dbReference>
<keyword evidence="10" id="KW-1185">Reference proteome</keyword>
<evidence type="ECO:0000256" key="7">
    <source>
        <dbReference type="RuleBase" id="RU361187"/>
    </source>
</evidence>
<proteinExistence type="inferred from homology"/>
<name>A0A261FXW3_9BIFI</name>
<evidence type="ECO:0000256" key="1">
    <source>
        <dbReference type="ARBA" id="ARBA00009865"/>
    </source>
</evidence>
<sequence>MSTADLPQYPERRMVRGNGIHGDGGPYERLRIVEDSLSITGTIDGQVLASRVRNAGDSNVAIDVTLDYWSDPHTGEQSNVANVALEYHTQPWATIEYDAASNGYESSETVQSSQSAVLAQLNAIRDYRNPINITLIINKDDELVRIPVIVRVAILDTPVRISGNRGAEQRGVGATTSTGEIGWRYFADPQIVAYGGKYYIFPTTDGYADWGGWQIHCFASDDLVTWEDRGVVVDLKDQHLDGSGRTDILPDRTSCAWAPGFAIRDGKFYLYFSGHGRADRTNQTNVAISDRIDGGYELQPLAGFNHDGVVAGDIDPAVFEDPRTGKWWITWGQSPGMYAELADDMMSIVPGTIVETDATRGIREGSYLHARCYKGVWTYYYTYSIDDTSSEWYRIAYATAPSMEGDGSQWTYRGEMLVQDASKGIRGTGHHSILQVPGTDDWYIAYHCFLDDAMRPRGVDARVGKQLMNGNKREVRIAKFTYTHPDDAAIAAGEVPLINAVPVTLAGVRAQRYEA</sequence>
<dbReference type="InterPro" id="IPR006710">
    <property type="entry name" value="Glyco_hydro_43"/>
</dbReference>
<dbReference type="RefSeq" id="WP_244569354.1">
    <property type="nucleotide sequence ID" value="NZ_MWWY01000029.1"/>
</dbReference>
<dbReference type="Proteomes" id="UP000216074">
    <property type="component" value="Unassembled WGS sequence"/>
</dbReference>
<dbReference type="CDD" id="cd18828">
    <property type="entry name" value="GH43_BT3675-like"/>
    <property type="match status" value="1"/>
</dbReference>
<comment type="similarity">
    <text evidence="1 7">Belongs to the glycosyl hydrolase 43 family.</text>
</comment>
<evidence type="ECO:0000256" key="8">
    <source>
        <dbReference type="SAM" id="MobiDB-lite"/>
    </source>
</evidence>
<feature type="site" description="Important for catalytic activity, responsible for pKa modulation of the active site Glu and correct orientation of both the proton donor and substrate" evidence="6">
    <location>
        <position position="315"/>
    </location>
</feature>
<evidence type="ECO:0000256" key="4">
    <source>
        <dbReference type="ARBA" id="ARBA00023277"/>
    </source>
</evidence>
<organism evidence="9 10">
    <name type="scientific">Bifidobacterium hapali</name>
    <dbReference type="NCBI Taxonomy" id="1630172"/>
    <lineage>
        <taxon>Bacteria</taxon>
        <taxon>Bacillati</taxon>
        <taxon>Actinomycetota</taxon>
        <taxon>Actinomycetes</taxon>
        <taxon>Bifidobacteriales</taxon>
        <taxon>Bifidobacteriaceae</taxon>
        <taxon>Bifidobacterium</taxon>
    </lineage>
</organism>
<evidence type="ECO:0000256" key="5">
    <source>
        <dbReference type="ARBA" id="ARBA00023295"/>
    </source>
</evidence>
<dbReference type="GO" id="GO:0004553">
    <property type="term" value="F:hydrolase activity, hydrolyzing O-glycosyl compounds"/>
    <property type="evidence" value="ECO:0007669"/>
    <property type="project" value="InterPro"/>
</dbReference>
<keyword evidence="4" id="KW-0119">Carbohydrate metabolism</keyword>
<evidence type="ECO:0000313" key="10">
    <source>
        <dbReference type="Proteomes" id="UP000216074"/>
    </source>
</evidence>